<dbReference type="InterPro" id="IPR041800">
    <property type="entry name" value="ASCC2_CUE"/>
</dbReference>
<feature type="compositionally biased region" description="Basic residues" evidence="1">
    <location>
        <begin position="641"/>
        <end position="655"/>
    </location>
</feature>
<feature type="domain" description="CUE" evidence="2">
    <location>
        <begin position="327"/>
        <end position="370"/>
    </location>
</feature>
<dbReference type="SUPFAM" id="SSF46934">
    <property type="entry name" value="UBA-like"/>
    <property type="match status" value="1"/>
</dbReference>
<proteinExistence type="predicted"/>
<dbReference type="OrthoDB" id="5577209at2759"/>
<feature type="region of interest" description="Disordered" evidence="1">
    <location>
        <begin position="395"/>
        <end position="416"/>
    </location>
</feature>
<evidence type="ECO:0000256" key="1">
    <source>
        <dbReference type="SAM" id="MobiDB-lite"/>
    </source>
</evidence>
<accession>A0A1V8TM07</accession>
<dbReference type="PANTHER" id="PTHR21494:SF0">
    <property type="entry name" value="ACTIVATING SIGNAL COINTEGRATOR 1 COMPLEX SUBUNIT 2"/>
    <property type="match status" value="1"/>
</dbReference>
<feature type="region of interest" description="Disordered" evidence="1">
    <location>
        <begin position="560"/>
        <end position="661"/>
    </location>
</feature>
<dbReference type="InterPro" id="IPR003892">
    <property type="entry name" value="CUE"/>
</dbReference>
<dbReference type="EMBL" id="NAJO01000005">
    <property type="protein sequence ID" value="OQO12419.1"/>
    <property type="molecule type" value="Genomic_DNA"/>
</dbReference>
<feature type="region of interest" description="Disordered" evidence="1">
    <location>
        <begin position="300"/>
        <end position="323"/>
    </location>
</feature>
<dbReference type="CDD" id="cd14364">
    <property type="entry name" value="CUE_ASCC2"/>
    <property type="match status" value="1"/>
</dbReference>
<dbReference type="PANTHER" id="PTHR21494">
    <property type="entry name" value="ACTIVATING SIGNAL COINTEGRATOR 1 COMPLEX SUBUNIT 2 ASC-1 COMPLEX SUBUNIT P100"/>
    <property type="match status" value="1"/>
</dbReference>
<dbReference type="AlphaFoldDB" id="A0A1V8TM07"/>
<dbReference type="Proteomes" id="UP000192596">
    <property type="component" value="Unassembled WGS sequence"/>
</dbReference>
<organism evidence="3 4">
    <name type="scientific">Cryoendolithus antarcticus</name>
    <dbReference type="NCBI Taxonomy" id="1507870"/>
    <lineage>
        <taxon>Eukaryota</taxon>
        <taxon>Fungi</taxon>
        <taxon>Dikarya</taxon>
        <taxon>Ascomycota</taxon>
        <taxon>Pezizomycotina</taxon>
        <taxon>Dothideomycetes</taxon>
        <taxon>Dothideomycetidae</taxon>
        <taxon>Cladosporiales</taxon>
        <taxon>Cladosporiaceae</taxon>
        <taxon>Cryoendolithus</taxon>
    </lineage>
</organism>
<evidence type="ECO:0000313" key="3">
    <source>
        <dbReference type="EMBL" id="OQO12419.1"/>
    </source>
</evidence>
<protein>
    <recommendedName>
        <fullName evidence="2">CUE domain-containing protein</fullName>
    </recommendedName>
</protein>
<keyword evidence="4" id="KW-1185">Reference proteome</keyword>
<sequence length="661" mass="72407">MSAKQQQGFTTLPPLAAIPPSSVRLSLESAEWEACLDAWITLAEIYLASTTTQFQQSLTNGSLSPYLRSHCHELAHIEQSDGLLRTPKARALSRTTLALVRRAFLEVDDLGRLLDLEFLSELCRAYLLSSRLPDLLKSIWKRKAVAVEKLLQSSKQGLIRILDSPTPDAVESQLAVLAPILRMSSQVATVIMTGSDLLDSFVAAYTNTTTERTRKAIVMTVYLGLTGSLSGAAGNSAMVADHLYSLKTQLEGRPPNQSLLADLVTNTPLLAKLQRSVGEKSPERLMKLIESLETFRAPSIARTKKRSRSLRKPGNSKADHHDELHMHRMSLVTQVQDLFPDLGSGFVMRLLDAYDDDVEQVTAHLLDNSLSPHLDSLDRTEQSVPHRVDPQQAIDHLAPRSTPPPSTHQLPSRRNVYDNDDLDRLEFDTSRLHMGKKDKVADVSTSTGNKAAILSALAAFDSDDDERDDTYDVEDVGGTVDTAHPDGEPGPAAKVTQEENDAALFTAYKDRPELFGRTQDVRRGQARAALKKETGMTDEAIEGWAIMLQRDPRRLRKLETQSSAFDGRQADVARTAYRDSPAGTETEDSDVPQENVRGGFIGRGRGRGRGGRGGGASVAGPSSDPATANAQRRKEASKGSRANHNRRDGRARKMARGGFPG</sequence>
<evidence type="ECO:0000259" key="2">
    <source>
        <dbReference type="PROSITE" id="PS51140"/>
    </source>
</evidence>
<gene>
    <name evidence="3" type="ORF">B0A48_03061</name>
</gene>
<feature type="compositionally biased region" description="Basic residues" evidence="1">
    <location>
        <begin position="302"/>
        <end position="311"/>
    </location>
</feature>
<dbReference type="InParanoid" id="A0A1V8TM07"/>
<dbReference type="PROSITE" id="PS51140">
    <property type="entry name" value="CUE"/>
    <property type="match status" value="1"/>
</dbReference>
<dbReference type="Pfam" id="PF02845">
    <property type="entry name" value="CUE"/>
    <property type="match status" value="1"/>
</dbReference>
<dbReference type="Gene3D" id="1.10.8.10">
    <property type="entry name" value="DNA helicase RuvA subunit, C-terminal domain"/>
    <property type="match status" value="1"/>
</dbReference>
<dbReference type="SMART" id="SM00546">
    <property type="entry name" value="CUE"/>
    <property type="match status" value="1"/>
</dbReference>
<dbReference type="InterPro" id="IPR009060">
    <property type="entry name" value="UBA-like_sf"/>
</dbReference>
<dbReference type="FunCoup" id="A0A1V8TM07">
    <property type="interactions" value="28"/>
</dbReference>
<name>A0A1V8TM07_9PEZI</name>
<dbReference type="GO" id="GO:0043130">
    <property type="term" value="F:ubiquitin binding"/>
    <property type="evidence" value="ECO:0007669"/>
    <property type="project" value="InterPro"/>
</dbReference>
<comment type="caution">
    <text evidence="3">The sequence shown here is derived from an EMBL/GenBank/DDBJ whole genome shotgun (WGS) entry which is preliminary data.</text>
</comment>
<reference evidence="4" key="1">
    <citation type="submission" date="2017-03" db="EMBL/GenBank/DDBJ databases">
        <title>Genomes of endolithic fungi from Antarctica.</title>
        <authorList>
            <person name="Coleine C."/>
            <person name="Masonjones S."/>
            <person name="Stajich J.E."/>
        </authorList>
    </citation>
    <scope>NUCLEOTIDE SEQUENCE [LARGE SCALE GENOMIC DNA]</scope>
    <source>
        <strain evidence="4">CCFEE 5527</strain>
    </source>
</reference>
<dbReference type="STRING" id="1507870.A0A1V8TM07"/>
<evidence type="ECO:0000313" key="4">
    <source>
        <dbReference type="Proteomes" id="UP000192596"/>
    </source>
</evidence>
<dbReference type="InterPro" id="IPR052586">
    <property type="entry name" value="ASCC2"/>
</dbReference>